<sequence length="210" mass="23537">MDAETELIIPVKKLEKSKMTFAEVFTEDQRRDLTLAMIEDILEVARLTKRIESAVVSPDKNVLEFVKERGARSISEADIGLNNALEMAIEKSIEGGFRNVLILPGDVPLIKPDDLRNILDLLPEGRGVVITPSKEKGTNALLLSPPDLMDLHFGGESFSEHFEEAMSRGVRPRIYRSDRLERDIDRPEDLLKIETLGKGTKTHSFLGSLK</sequence>
<keyword evidence="3 5" id="KW-0547">Nucleotide-binding</keyword>
<dbReference type="GO" id="GO:0043814">
    <property type="term" value="F:phospholactate guanylyltransferase activity"/>
    <property type="evidence" value="ECO:0007669"/>
    <property type="project" value="UniProtKB-EC"/>
</dbReference>
<dbReference type="SUPFAM" id="SSF53448">
    <property type="entry name" value="Nucleotide-diphospho-sugar transferases"/>
    <property type="match status" value="1"/>
</dbReference>
<comment type="subunit">
    <text evidence="5">Homodimer.</text>
</comment>
<comment type="function">
    <text evidence="5">Guanylyltransferase that catalyzes the activation of (2S)-2-phospholactate (2-PL) as (2S)-lactyl-2-diphospho-5'-guanosine, via the condensation of 2-PL with GTP. It is involved in the biosynthesis of coenzyme F420, a hydride carrier cofactor.</text>
</comment>
<keyword evidence="1 5" id="KW-0808">Transferase</keyword>
<dbReference type="InterPro" id="IPR002835">
    <property type="entry name" value="CofC"/>
</dbReference>
<proteinExistence type="inferred from homology"/>
<dbReference type="InterPro" id="IPR029044">
    <property type="entry name" value="Nucleotide-diphossugar_trans"/>
</dbReference>
<evidence type="ECO:0000256" key="5">
    <source>
        <dbReference type="HAMAP-Rule" id="MF_02114"/>
    </source>
</evidence>
<comment type="similarity">
    <text evidence="5">Belongs to the CofC family.</text>
</comment>
<protein>
    <recommendedName>
        <fullName evidence="5">2-phospho-L-lactate guanylyltransferase</fullName>
        <shortName evidence="5">LP guanylyltransferase</shortName>
        <ecNumber evidence="5">2.7.7.68</ecNumber>
    </recommendedName>
</protein>
<evidence type="ECO:0000256" key="1">
    <source>
        <dbReference type="ARBA" id="ARBA00022679"/>
    </source>
</evidence>
<comment type="pathway">
    <text evidence="5">Cofactor biosynthesis; coenzyme F420 biosynthesis.</text>
</comment>
<dbReference type="EC" id="2.7.7.68" evidence="5"/>
<dbReference type="AlphaFoldDB" id="A0A133UNE9"/>
<dbReference type="Pfam" id="PF01983">
    <property type="entry name" value="CofC"/>
    <property type="match status" value="1"/>
</dbReference>
<organism evidence="6 7">
    <name type="scientific">candidate division MSBL1 archaeon SCGC-AAA259E19</name>
    <dbReference type="NCBI Taxonomy" id="1698264"/>
    <lineage>
        <taxon>Archaea</taxon>
        <taxon>Methanobacteriati</taxon>
        <taxon>Methanobacteriota</taxon>
        <taxon>candidate division MSBL1</taxon>
    </lineage>
</organism>
<evidence type="ECO:0000313" key="7">
    <source>
        <dbReference type="Proteomes" id="UP000070284"/>
    </source>
</evidence>
<dbReference type="HAMAP" id="MF_02114">
    <property type="entry name" value="CofC"/>
    <property type="match status" value="1"/>
</dbReference>
<evidence type="ECO:0000256" key="2">
    <source>
        <dbReference type="ARBA" id="ARBA00022695"/>
    </source>
</evidence>
<evidence type="ECO:0000256" key="4">
    <source>
        <dbReference type="ARBA" id="ARBA00023134"/>
    </source>
</evidence>
<comment type="catalytic activity">
    <reaction evidence="5">
        <text>(2S)-2-phospholactate + GTP + H(+) = (2S)-lactyl-2-diphospho-5'-guanosine + diphosphate</text>
        <dbReference type="Rhea" id="RHEA:63424"/>
        <dbReference type="ChEBI" id="CHEBI:15378"/>
        <dbReference type="ChEBI" id="CHEBI:33019"/>
        <dbReference type="ChEBI" id="CHEBI:37565"/>
        <dbReference type="ChEBI" id="CHEBI:59435"/>
        <dbReference type="ChEBI" id="CHEBI:59906"/>
        <dbReference type="EC" id="2.7.7.68"/>
    </reaction>
</comment>
<dbReference type="GO" id="GO:0005525">
    <property type="term" value="F:GTP binding"/>
    <property type="evidence" value="ECO:0007669"/>
    <property type="project" value="UniProtKB-KW"/>
</dbReference>
<accession>A0A133UNE9</accession>
<name>A0A133UNE9_9EURY</name>
<dbReference type="Gene3D" id="3.90.550.10">
    <property type="entry name" value="Spore Coat Polysaccharide Biosynthesis Protein SpsA, Chain A"/>
    <property type="match status" value="1"/>
</dbReference>
<keyword evidence="2 5" id="KW-0548">Nucleotidyltransferase</keyword>
<comment type="caution">
    <text evidence="6">The sequence shown here is derived from an EMBL/GenBank/DDBJ whole genome shotgun (WGS) entry which is preliminary data.</text>
</comment>
<dbReference type="Proteomes" id="UP000070284">
    <property type="component" value="Unassembled WGS sequence"/>
</dbReference>
<gene>
    <name evidence="5" type="primary">cofC</name>
    <name evidence="6" type="ORF">AKJ65_01125</name>
</gene>
<dbReference type="PANTHER" id="PTHR40392:SF1">
    <property type="entry name" value="2-PHOSPHO-L-LACTATE GUANYLYLTRANSFERASE"/>
    <property type="match status" value="1"/>
</dbReference>
<dbReference type="PANTHER" id="PTHR40392">
    <property type="entry name" value="2-PHOSPHO-L-LACTATE GUANYLYLTRANSFERASE"/>
    <property type="match status" value="1"/>
</dbReference>
<dbReference type="UniPathway" id="UPA00071"/>
<reference evidence="6 7" key="1">
    <citation type="journal article" date="2016" name="Sci. Rep.">
        <title>Metabolic traits of an uncultured archaeal lineage -MSBL1- from brine pools of the Red Sea.</title>
        <authorList>
            <person name="Mwirichia R."/>
            <person name="Alam I."/>
            <person name="Rashid M."/>
            <person name="Vinu M."/>
            <person name="Ba-Alawi W."/>
            <person name="Anthony Kamau A."/>
            <person name="Kamanda Ngugi D."/>
            <person name="Goker M."/>
            <person name="Klenk H.P."/>
            <person name="Bajic V."/>
            <person name="Stingl U."/>
        </authorList>
    </citation>
    <scope>NUCLEOTIDE SEQUENCE [LARGE SCALE GENOMIC DNA]</scope>
    <source>
        <strain evidence="6">SCGC-AAA259E19</strain>
    </source>
</reference>
<keyword evidence="4 5" id="KW-0342">GTP-binding</keyword>
<keyword evidence="7" id="KW-1185">Reference proteome</keyword>
<evidence type="ECO:0000256" key="3">
    <source>
        <dbReference type="ARBA" id="ARBA00022741"/>
    </source>
</evidence>
<dbReference type="GO" id="GO:0052645">
    <property type="term" value="P:F420-0 metabolic process"/>
    <property type="evidence" value="ECO:0007669"/>
    <property type="project" value="UniProtKB-UniRule"/>
</dbReference>
<evidence type="ECO:0000313" key="6">
    <source>
        <dbReference type="EMBL" id="KXA95667.1"/>
    </source>
</evidence>
<dbReference type="NCBIfam" id="TIGR03552">
    <property type="entry name" value="F420_cofC"/>
    <property type="match status" value="1"/>
</dbReference>
<dbReference type="EMBL" id="LHXO01000009">
    <property type="protein sequence ID" value="KXA95667.1"/>
    <property type="molecule type" value="Genomic_DNA"/>
</dbReference>